<dbReference type="GO" id="GO:1901605">
    <property type="term" value="P:alpha-amino acid metabolic process"/>
    <property type="evidence" value="ECO:0007669"/>
    <property type="project" value="TreeGrafter"/>
</dbReference>
<evidence type="ECO:0000313" key="6">
    <source>
        <dbReference type="EMBL" id="OJA20353.1"/>
    </source>
</evidence>
<keyword evidence="3" id="KW-0032">Aminotransferase</keyword>
<gene>
    <name evidence="6" type="ORF">AZE42_13928</name>
</gene>
<keyword evidence="4" id="KW-0808">Transferase</keyword>
<keyword evidence="7" id="KW-1185">Reference proteome</keyword>
<protein>
    <recommendedName>
        <fullName evidence="8">Aminotransferase class I/classII domain-containing protein</fullName>
    </recommendedName>
</protein>
<comment type="similarity">
    <text evidence="2">Belongs to the class-I pyridoxal-phosphate-dependent aminotransferase family.</text>
</comment>
<accession>A0A1J8R3Y4</accession>
<dbReference type="SUPFAM" id="SSF53383">
    <property type="entry name" value="PLP-dependent transferases"/>
    <property type="match status" value="1"/>
</dbReference>
<dbReference type="EMBL" id="LVVM01000607">
    <property type="protein sequence ID" value="OJA20353.1"/>
    <property type="molecule type" value="Genomic_DNA"/>
</dbReference>
<dbReference type="Gene3D" id="3.40.640.10">
    <property type="entry name" value="Type I PLP-dependent aspartate aminotransferase-like (Major domain)"/>
    <property type="match status" value="1"/>
</dbReference>
<comment type="cofactor">
    <cofactor evidence="1">
        <name>pyridoxal 5'-phosphate</name>
        <dbReference type="ChEBI" id="CHEBI:597326"/>
    </cofactor>
</comment>
<evidence type="ECO:0000256" key="5">
    <source>
        <dbReference type="ARBA" id="ARBA00022898"/>
    </source>
</evidence>
<organism evidence="6 7">
    <name type="scientific">Rhizopogon vesiculosus</name>
    <dbReference type="NCBI Taxonomy" id="180088"/>
    <lineage>
        <taxon>Eukaryota</taxon>
        <taxon>Fungi</taxon>
        <taxon>Dikarya</taxon>
        <taxon>Basidiomycota</taxon>
        <taxon>Agaricomycotina</taxon>
        <taxon>Agaricomycetes</taxon>
        <taxon>Agaricomycetidae</taxon>
        <taxon>Boletales</taxon>
        <taxon>Suillineae</taxon>
        <taxon>Rhizopogonaceae</taxon>
        <taxon>Rhizopogon</taxon>
    </lineage>
</organism>
<evidence type="ECO:0000256" key="2">
    <source>
        <dbReference type="ARBA" id="ARBA00007441"/>
    </source>
</evidence>
<comment type="caution">
    <text evidence="6">The sequence shown here is derived from an EMBL/GenBank/DDBJ whole genome shotgun (WGS) entry which is preliminary data.</text>
</comment>
<dbReference type="Proteomes" id="UP000183567">
    <property type="component" value="Unassembled WGS sequence"/>
</dbReference>
<dbReference type="GO" id="GO:0008483">
    <property type="term" value="F:transaminase activity"/>
    <property type="evidence" value="ECO:0007669"/>
    <property type="project" value="UniProtKB-KW"/>
</dbReference>
<sequence>MLKTLHCEQIEVETDANGVCSHLLRDILENWPVGKPKPKIFYTVPYGCNPTGSTATLERRKEVLRLAREHNFLILEGGYIPSIF</sequence>
<evidence type="ECO:0000256" key="3">
    <source>
        <dbReference type="ARBA" id="ARBA00022576"/>
    </source>
</evidence>
<dbReference type="AlphaFoldDB" id="A0A1J8R3Y4"/>
<dbReference type="InterPro" id="IPR015424">
    <property type="entry name" value="PyrdxlP-dep_Trfase"/>
</dbReference>
<dbReference type="InterPro" id="IPR015421">
    <property type="entry name" value="PyrdxlP-dep_Trfase_major"/>
</dbReference>
<reference evidence="6 7" key="1">
    <citation type="submission" date="2016-03" db="EMBL/GenBank/DDBJ databases">
        <title>Comparative genomics of the ectomycorrhizal sister species Rhizopogon vinicolor and Rhizopogon vesiculosus (Basidiomycota: Boletales) reveals a divergence of the mating type B locus.</title>
        <authorList>
            <person name="Mujic A.B."/>
            <person name="Kuo A."/>
            <person name="Tritt A."/>
            <person name="Lipzen A."/>
            <person name="Chen C."/>
            <person name="Johnson J."/>
            <person name="Sharma A."/>
            <person name="Barry K."/>
            <person name="Grigoriev I.V."/>
            <person name="Spatafora J.W."/>
        </authorList>
    </citation>
    <scope>NUCLEOTIDE SEQUENCE [LARGE SCALE GENOMIC DNA]</scope>
    <source>
        <strain evidence="6 7">AM-OR11-056</strain>
    </source>
</reference>
<proteinExistence type="inferred from homology"/>
<evidence type="ECO:0000256" key="4">
    <source>
        <dbReference type="ARBA" id="ARBA00022679"/>
    </source>
</evidence>
<dbReference type="OrthoDB" id="3027431at2759"/>
<name>A0A1J8R3Y4_9AGAM</name>
<keyword evidence="5" id="KW-0663">Pyridoxal phosphate</keyword>
<dbReference type="InterPro" id="IPR050859">
    <property type="entry name" value="Class-I_PLP-dep_aminotransf"/>
</dbReference>
<evidence type="ECO:0000256" key="1">
    <source>
        <dbReference type="ARBA" id="ARBA00001933"/>
    </source>
</evidence>
<dbReference type="PANTHER" id="PTHR42790:SF19">
    <property type="entry name" value="KYNURENINE_ALPHA-AMINOADIPATE AMINOTRANSFERASE, MITOCHONDRIAL"/>
    <property type="match status" value="1"/>
</dbReference>
<evidence type="ECO:0000313" key="7">
    <source>
        <dbReference type="Proteomes" id="UP000183567"/>
    </source>
</evidence>
<evidence type="ECO:0008006" key="8">
    <source>
        <dbReference type="Google" id="ProtNLM"/>
    </source>
</evidence>
<dbReference type="STRING" id="180088.A0A1J8R3Y4"/>
<dbReference type="PANTHER" id="PTHR42790">
    <property type="entry name" value="AMINOTRANSFERASE"/>
    <property type="match status" value="1"/>
</dbReference>